<evidence type="ECO:0000256" key="2">
    <source>
        <dbReference type="SAM" id="SignalP"/>
    </source>
</evidence>
<keyword evidence="4" id="KW-1185">Reference proteome</keyword>
<evidence type="ECO:0000256" key="1">
    <source>
        <dbReference type="SAM" id="MobiDB-lite"/>
    </source>
</evidence>
<feature type="region of interest" description="Disordered" evidence="1">
    <location>
        <begin position="437"/>
        <end position="471"/>
    </location>
</feature>
<dbReference type="Proteomes" id="UP001157161">
    <property type="component" value="Unassembled WGS sequence"/>
</dbReference>
<feature type="compositionally biased region" description="Low complexity" evidence="1">
    <location>
        <begin position="240"/>
        <end position="285"/>
    </location>
</feature>
<feature type="signal peptide" evidence="2">
    <location>
        <begin position="1"/>
        <end position="25"/>
    </location>
</feature>
<reference evidence="3" key="2">
    <citation type="submission" date="2023-02" db="EMBL/GenBank/DDBJ databases">
        <authorList>
            <person name="Sun Q."/>
            <person name="Mori K."/>
        </authorList>
    </citation>
    <scope>NUCLEOTIDE SEQUENCE</scope>
    <source>
        <strain evidence="3">NBRC 112290</strain>
    </source>
</reference>
<dbReference type="EMBL" id="BSUM01000001">
    <property type="protein sequence ID" value="GMA30620.1"/>
    <property type="molecule type" value="Genomic_DNA"/>
</dbReference>
<comment type="caution">
    <text evidence="3">The sequence shown here is derived from an EMBL/GenBank/DDBJ whole genome shotgun (WGS) entry which is preliminary data.</text>
</comment>
<feature type="chain" id="PRO_5041443423" evidence="2">
    <location>
        <begin position="26"/>
        <end position="494"/>
    </location>
</feature>
<feature type="compositionally biased region" description="Polar residues" evidence="1">
    <location>
        <begin position="319"/>
        <end position="329"/>
    </location>
</feature>
<feature type="compositionally biased region" description="Low complexity" evidence="1">
    <location>
        <begin position="355"/>
        <end position="372"/>
    </location>
</feature>
<name>A0AA37USK5_9MICO</name>
<dbReference type="InterPro" id="IPR013207">
    <property type="entry name" value="LGFP"/>
</dbReference>
<reference evidence="3" key="1">
    <citation type="journal article" date="2014" name="Int. J. Syst. Evol. Microbiol.">
        <title>Complete genome sequence of Corynebacterium casei LMG S-19264T (=DSM 44701T), isolated from a smear-ripened cheese.</title>
        <authorList>
            <consortium name="US DOE Joint Genome Institute (JGI-PGF)"/>
            <person name="Walter F."/>
            <person name="Albersmeier A."/>
            <person name="Kalinowski J."/>
            <person name="Ruckert C."/>
        </authorList>
    </citation>
    <scope>NUCLEOTIDE SEQUENCE</scope>
    <source>
        <strain evidence="3">NBRC 112290</strain>
    </source>
</reference>
<dbReference type="Pfam" id="PF08310">
    <property type="entry name" value="LGFP"/>
    <property type="match status" value="2"/>
</dbReference>
<feature type="compositionally biased region" description="Low complexity" evidence="1">
    <location>
        <begin position="437"/>
        <end position="455"/>
    </location>
</feature>
<keyword evidence="2" id="KW-0732">Signal</keyword>
<gene>
    <name evidence="3" type="ORF">GCM10025875_06120</name>
</gene>
<evidence type="ECO:0000313" key="3">
    <source>
        <dbReference type="EMBL" id="GMA30620.1"/>
    </source>
</evidence>
<accession>A0AA37USK5</accession>
<feature type="region of interest" description="Disordered" evidence="1">
    <location>
        <begin position="309"/>
        <end position="398"/>
    </location>
</feature>
<dbReference type="AlphaFoldDB" id="A0AA37USK5"/>
<protein>
    <submittedName>
        <fullName evidence="3">Uncharacterized protein</fullName>
    </submittedName>
</protein>
<sequence>MRQALRALVVALIAVLLIAPLPASAAPGPWITETSGWRYRTVDTGTEYSSPLGTYTVRAPYFDTKHRALGGGRGLGYPVGEEVRTAPSAFYQQFERGVIYVTGTTVAVVKTNGDPIGRVHTQMGGSSGVLGAPLGDVASDNGSFFYQRFAGGVVYASPRGAHAVPASGRAGTDVLAYHRAQGAGRAVSAIPSGPWSARRRGTPTSVSSAGSSTSARSGARRRALRSAGVSSPRTRARAVGAARSGTRSVRSSSPGRPRASGSSTSSAPRSTSTATARPSARSGARVAERRRGLVLTALCATGLLVSACTSPAPADPSEPTVTDASPSLSTTAPTDGAGGTGGTDGPTSEPTAPEGSSSPTATPDPSATGSDDPAPDPTDEPTPPSPSPTDPPAPSTAQVTVVVAWSGLTDAGDPGASGYAQILEEGGRCVLDLTAADGTTSSSSSASSPDASTTSCGEVAVPAGEAGPGPWQALLHYESATSDGTSPTFEVRAS</sequence>
<feature type="compositionally biased region" description="Pro residues" evidence="1">
    <location>
        <begin position="380"/>
        <end position="394"/>
    </location>
</feature>
<organism evidence="3 4">
    <name type="scientific">Litorihabitans aurantiacus</name>
    <dbReference type="NCBI Taxonomy" id="1930061"/>
    <lineage>
        <taxon>Bacteria</taxon>
        <taxon>Bacillati</taxon>
        <taxon>Actinomycetota</taxon>
        <taxon>Actinomycetes</taxon>
        <taxon>Micrococcales</taxon>
        <taxon>Beutenbergiaceae</taxon>
        <taxon>Litorihabitans</taxon>
    </lineage>
</organism>
<feature type="region of interest" description="Disordered" evidence="1">
    <location>
        <begin position="186"/>
        <end position="287"/>
    </location>
</feature>
<feature type="compositionally biased region" description="Low complexity" evidence="1">
    <location>
        <begin position="204"/>
        <end position="217"/>
    </location>
</feature>
<proteinExistence type="predicted"/>
<evidence type="ECO:0000313" key="4">
    <source>
        <dbReference type="Proteomes" id="UP001157161"/>
    </source>
</evidence>